<comment type="caution">
    <text evidence="7">The sequence shown here is derived from an EMBL/GenBank/DDBJ whole genome shotgun (WGS) entry which is preliminary data.</text>
</comment>
<feature type="transmembrane region" description="Helical" evidence="6">
    <location>
        <begin position="443"/>
        <end position="464"/>
    </location>
</feature>
<evidence type="ECO:0000256" key="3">
    <source>
        <dbReference type="ARBA" id="ARBA00022989"/>
    </source>
</evidence>
<gene>
    <name evidence="7" type="ORF">DDE83_002283</name>
</gene>
<reference evidence="8" key="1">
    <citation type="submission" date="2018-05" db="EMBL/GenBank/DDBJ databases">
        <title>Draft genome sequence of Stemphylium lycopersici strain CIDEFI 213.</title>
        <authorList>
            <person name="Medina R."/>
            <person name="Franco M.E.E."/>
            <person name="Lucentini C.G."/>
            <person name="Saparrat M.C.N."/>
            <person name="Balatti P.A."/>
        </authorList>
    </citation>
    <scope>NUCLEOTIDE SEQUENCE [LARGE SCALE GENOMIC DNA]</scope>
    <source>
        <strain evidence="8">CIDEFI 213</strain>
    </source>
</reference>
<keyword evidence="2 6" id="KW-0812">Transmembrane</keyword>
<feature type="transmembrane region" description="Helical" evidence="6">
    <location>
        <begin position="170"/>
        <end position="191"/>
    </location>
</feature>
<feature type="region of interest" description="Disordered" evidence="5">
    <location>
        <begin position="475"/>
        <end position="494"/>
    </location>
</feature>
<dbReference type="AlphaFoldDB" id="A0A364NAX8"/>
<keyword evidence="3 6" id="KW-1133">Transmembrane helix</keyword>
<evidence type="ECO:0000256" key="2">
    <source>
        <dbReference type="ARBA" id="ARBA00022692"/>
    </source>
</evidence>
<evidence type="ECO:0000256" key="4">
    <source>
        <dbReference type="ARBA" id="ARBA00023136"/>
    </source>
</evidence>
<protein>
    <submittedName>
        <fullName evidence="7">Uncharacterized protein</fullName>
    </submittedName>
</protein>
<evidence type="ECO:0000313" key="8">
    <source>
        <dbReference type="Proteomes" id="UP000249619"/>
    </source>
</evidence>
<dbReference type="PANTHER" id="PTHR15549">
    <property type="entry name" value="PAIRED IMMUNOGLOBULIN-LIKE TYPE 2 RECEPTOR"/>
    <property type="match status" value="1"/>
</dbReference>
<dbReference type="GO" id="GO:0071944">
    <property type="term" value="C:cell periphery"/>
    <property type="evidence" value="ECO:0007669"/>
    <property type="project" value="UniProtKB-ARBA"/>
</dbReference>
<accession>A0A364NAX8</accession>
<sequence length="494" mass="53339">MHRSLGGFGFEAARARRFAESDTNDSDMTPFPFSYPLTCYKSFKTPITKYRPASRVTTETLSDGSVTTGISVDWNALDNTTILEVGRLQTWPHIVYWQASDLSNFDPEYASLLAENFHIDFTPTGAETVTAETASPPDRSKVNSAGPTSSFERTPTNRDNGSGLSAGAKAGLGVGIGVSVILLSIIGFLLYKMRLREKGKLDRSTRNQTKPLEAVYSGVMNGVTEADMGTRTGKWSSTSGVEILPLTTTFARDSGCTPFLTMEDLVESPSDILMLHGYTCLPQSTWAATAAQYSPGICPDGWSIARITEWAAATPTPGEKRLWEATCCFGDTLTRYTSSGIGGQMLSIISVTLTSGTIHADDLVIYWQETDLPDFPPDYASLLARRLDLDFTASDTTLSTVSETATSMSPSESTSTPDIETDTEPDIELALGASRGLSTGAKAGIGIGAVVWAAVFLGAAFLLYKHFLRRKKKLRKEDAVQNDPPELVQNTAAE</sequence>
<evidence type="ECO:0000313" key="7">
    <source>
        <dbReference type="EMBL" id="RAR14333.1"/>
    </source>
</evidence>
<dbReference type="STRING" id="183478.A0A364NAX8"/>
<evidence type="ECO:0000256" key="6">
    <source>
        <dbReference type="SAM" id="Phobius"/>
    </source>
</evidence>
<name>A0A364NAX8_STELY</name>
<evidence type="ECO:0000256" key="5">
    <source>
        <dbReference type="SAM" id="MobiDB-lite"/>
    </source>
</evidence>
<feature type="region of interest" description="Disordered" evidence="5">
    <location>
        <begin position="400"/>
        <end position="423"/>
    </location>
</feature>
<feature type="region of interest" description="Disordered" evidence="5">
    <location>
        <begin position="128"/>
        <end position="162"/>
    </location>
</feature>
<feature type="compositionally biased region" description="Polar residues" evidence="5">
    <location>
        <begin position="142"/>
        <end position="160"/>
    </location>
</feature>
<dbReference type="Proteomes" id="UP000249619">
    <property type="component" value="Unassembled WGS sequence"/>
</dbReference>
<keyword evidence="8" id="KW-1185">Reference proteome</keyword>
<keyword evidence="4 6" id="KW-0472">Membrane</keyword>
<organism evidence="7 8">
    <name type="scientific">Stemphylium lycopersici</name>
    <name type="common">Tomato gray leaf spot disease fungus</name>
    <name type="synonym">Thyrospora lycopersici</name>
    <dbReference type="NCBI Taxonomy" id="183478"/>
    <lineage>
        <taxon>Eukaryota</taxon>
        <taxon>Fungi</taxon>
        <taxon>Dikarya</taxon>
        <taxon>Ascomycota</taxon>
        <taxon>Pezizomycotina</taxon>
        <taxon>Dothideomycetes</taxon>
        <taxon>Pleosporomycetidae</taxon>
        <taxon>Pleosporales</taxon>
        <taxon>Pleosporineae</taxon>
        <taxon>Pleosporaceae</taxon>
        <taxon>Stemphylium</taxon>
    </lineage>
</organism>
<dbReference type="EMBL" id="QGDH01000023">
    <property type="protein sequence ID" value="RAR14333.1"/>
    <property type="molecule type" value="Genomic_DNA"/>
</dbReference>
<proteinExistence type="predicted"/>
<comment type="subcellular location">
    <subcellularLocation>
        <location evidence="1">Membrane</location>
        <topology evidence="1">Single-pass membrane protein</topology>
    </subcellularLocation>
</comment>
<feature type="compositionally biased region" description="Low complexity" evidence="5">
    <location>
        <begin position="402"/>
        <end position="417"/>
    </location>
</feature>
<dbReference type="GO" id="GO:0016020">
    <property type="term" value="C:membrane"/>
    <property type="evidence" value="ECO:0007669"/>
    <property type="project" value="UniProtKB-SubCell"/>
</dbReference>
<evidence type="ECO:0000256" key="1">
    <source>
        <dbReference type="ARBA" id="ARBA00004167"/>
    </source>
</evidence>
<feature type="transmembrane region" description="Helical" evidence="6">
    <location>
        <begin position="345"/>
        <end position="367"/>
    </location>
</feature>
<dbReference type="InterPro" id="IPR051694">
    <property type="entry name" value="Immunoregulatory_rcpt-like"/>
</dbReference>